<feature type="transmembrane region" description="Helical" evidence="1">
    <location>
        <begin position="20"/>
        <end position="44"/>
    </location>
</feature>
<dbReference type="Pfam" id="PF12679">
    <property type="entry name" value="ABC2_membrane_2"/>
    <property type="match status" value="1"/>
</dbReference>
<dbReference type="PANTHER" id="PTHR43471">
    <property type="entry name" value="ABC TRANSPORTER PERMEASE"/>
    <property type="match status" value="1"/>
</dbReference>
<feature type="transmembrane region" description="Helical" evidence="1">
    <location>
        <begin position="139"/>
        <end position="167"/>
    </location>
</feature>
<dbReference type="PANTHER" id="PTHR43471:SF1">
    <property type="entry name" value="ABC TRANSPORTER PERMEASE PROTEIN NOSY-RELATED"/>
    <property type="match status" value="1"/>
</dbReference>
<keyword evidence="1" id="KW-0472">Membrane</keyword>
<feature type="transmembrane region" description="Helical" evidence="1">
    <location>
        <begin position="179"/>
        <end position="199"/>
    </location>
</feature>
<dbReference type="GO" id="GO:0005886">
    <property type="term" value="C:plasma membrane"/>
    <property type="evidence" value="ECO:0007669"/>
    <property type="project" value="UniProtKB-SubCell"/>
</dbReference>
<keyword evidence="1" id="KW-0812">Transmembrane</keyword>
<dbReference type="GO" id="GO:0140359">
    <property type="term" value="F:ABC-type transporter activity"/>
    <property type="evidence" value="ECO:0007669"/>
    <property type="project" value="InterPro"/>
</dbReference>
<sequence length="277" mass="28948">MTSVLLIAAKEFRDDFRNRWIVAVAALFAVLSLGIAYFGGAVAGKVGFTSFPATLASLTTLGAFLIPLIGLLIAYDMVAGEIEGATLLLMLSYPLSRMQWLSGKLAGHCAATTVATLAGFGLAVAAMQAVEPQARTLAAWLALGNFVASAALLGACFIAFGCLISVLTDNKSRAAGIALLVWIASVVLFDLCLLALLVVTGGDRVEQQLFPYLLLGNPIDVFRLINLSHLGSGAGNDLFLGMTAAHAYGLAELYTVLLGWVAAPAAAALLVFKRKEI</sequence>
<accession>A0A1J5QJR0</accession>
<organism evidence="2">
    <name type="scientific">mine drainage metagenome</name>
    <dbReference type="NCBI Taxonomy" id="410659"/>
    <lineage>
        <taxon>unclassified sequences</taxon>
        <taxon>metagenomes</taxon>
        <taxon>ecological metagenomes</taxon>
    </lineage>
</organism>
<name>A0A1J5QJR0_9ZZZZ</name>
<comment type="caution">
    <text evidence="2">The sequence shown here is derived from an EMBL/GenBank/DDBJ whole genome shotgun (WGS) entry which is preliminary data.</text>
</comment>
<protein>
    <submittedName>
        <fullName evidence="2">ABC-2 family transporter protein</fullName>
    </submittedName>
</protein>
<dbReference type="AlphaFoldDB" id="A0A1J5QJR0"/>
<evidence type="ECO:0000256" key="1">
    <source>
        <dbReference type="SAM" id="Phobius"/>
    </source>
</evidence>
<feature type="transmembrane region" description="Helical" evidence="1">
    <location>
        <begin position="64"/>
        <end position="93"/>
    </location>
</feature>
<evidence type="ECO:0000313" key="2">
    <source>
        <dbReference type="EMBL" id="OIQ76245.1"/>
    </source>
</evidence>
<proteinExistence type="predicted"/>
<feature type="transmembrane region" description="Helical" evidence="1">
    <location>
        <begin position="253"/>
        <end position="272"/>
    </location>
</feature>
<gene>
    <name evidence="2" type="ORF">GALL_420760</name>
</gene>
<reference evidence="2" key="1">
    <citation type="submission" date="2016-10" db="EMBL/GenBank/DDBJ databases">
        <title>Sequence of Gallionella enrichment culture.</title>
        <authorList>
            <person name="Poehlein A."/>
            <person name="Muehling M."/>
            <person name="Daniel R."/>
        </authorList>
    </citation>
    <scope>NUCLEOTIDE SEQUENCE</scope>
</reference>
<dbReference type="EMBL" id="MLJW01001922">
    <property type="protein sequence ID" value="OIQ76245.1"/>
    <property type="molecule type" value="Genomic_DNA"/>
</dbReference>
<feature type="transmembrane region" description="Helical" evidence="1">
    <location>
        <begin position="105"/>
        <end position="127"/>
    </location>
</feature>
<keyword evidence="1" id="KW-1133">Transmembrane helix</keyword>